<dbReference type="EMBL" id="PZQS01000005">
    <property type="protein sequence ID" value="PVD29830.1"/>
    <property type="molecule type" value="Genomic_DNA"/>
</dbReference>
<name>A0A2T7P8U3_POMCA</name>
<gene>
    <name evidence="2" type="ORF">C0Q70_09087</name>
</gene>
<dbReference type="InterPro" id="IPR001791">
    <property type="entry name" value="Laminin_G"/>
</dbReference>
<comment type="caution">
    <text evidence="2">The sequence shown here is derived from an EMBL/GenBank/DDBJ whole genome shotgun (WGS) entry which is preliminary data.</text>
</comment>
<dbReference type="Gene3D" id="2.60.120.200">
    <property type="match status" value="1"/>
</dbReference>
<dbReference type="InterPro" id="IPR013320">
    <property type="entry name" value="ConA-like_dom_sf"/>
</dbReference>
<evidence type="ECO:0000313" key="2">
    <source>
        <dbReference type="EMBL" id="PVD29830.1"/>
    </source>
</evidence>
<accession>A0A2T7P8U3</accession>
<evidence type="ECO:0000256" key="1">
    <source>
        <dbReference type="SAM" id="MobiDB-lite"/>
    </source>
</evidence>
<keyword evidence="3" id="KW-1185">Reference proteome</keyword>
<feature type="compositionally biased region" description="Basic residues" evidence="1">
    <location>
        <begin position="702"/>
        <end position="711"/>
    </location>
</feature>
<proteinExistence type="predicted"/>
<evidence type="ECO:0000313" key="3">
    <source>
        <dbReference type="Proteomes" id="UP000245119"/>
    </source>
</evidence>
<organism evidence="2 3">
    <name type="scientific">Pomacea canaliculata</name>
    <name type="common">Golden apple snail</name>
    <dbReference type="NCBI Taxonomy" id="400727"/>
    <lineage>
        <taxon>Eukaryota</taxon>
        <taxon>Metazoa</taxon>
        <taxon>Spiralia</taxon>
        <taxon>Lophotrochozoa</taxon>
        <taxon>Mollusca</taxon>
        <taxon>Gastropoda</taxon>
        <taxon>Caenogastropoda</taxon>
        <taxon>Architaenioglossa</taxon>
        <taxon>Ampullarioidea</taxon>
        <taxon>Ampullariidae</taxon>
        <taxon>Pomacea</taxon>
    </lineage>
</organism>
<dbReference type="Proteomes" id="UP000245119">
    <property type="component" value="Linkage Group LG5"/>
</dbReference>
<feature type="region of interest" description="Disordered" evidence="1">
    <location>
        <begin position="697"/>
        <end position="718"/>
    </location>
</feature>
<dbReference type="SUPFAM" id="SSF49899">
    <property type="entry name" value="Concanavalin A-like lectins/glucanases"/>
    <property type="match status" value="1"/>
</dbReference>
<reference evidence="2 3" key="1">
    <citation type="submission" date="2018-04" db="EMBL/GenBank/DDBJ databases">
        <title>The genome of golden apple snail Pomacea canaliculata provides insight into stress tolerance and invasive adaptation.</title>
        <authorList>
            <person name="Liu C."/>
            <person name="Liu B."/>
            <person name="Ren Y."/>
            <person name="Zhang Y."/>
            <person name="Wang H."/>
            <person name="Li S."/>
            <person name="Jiang F."/>
            <person name="Yin L."/>
            <person name="Zhang G."/>
            <person name="Qian W."/>
            <person name="Fan W."/>
        </authorList>
    </citation>
    <scope>NUCLEOTIDE SEQUENCE [LARGE SCALE GENOMIC DNA]</scope>
    <source>
        <strain evidence="2">SZHN2017</strain>
        <tissue evidence="2">Muscle</tissue>
    </source>
</reference>
<dbReference type="AlphaFoldDB" id="A0A2T7P8U3"/>
<sequence length="718" mass="77075">MSSTSGIPLTDGQTCYSYITCVNGKLETRKCADRFSYSYSQARSNTSNPCVADDTCSQVAAYNYTIISCTPLTSVQAPVVEYNRTQLIIFADGRPEERTLTLKCPANTVLDTRNLGNCTCIPFNQRDCPVTLELPTSLSLPSVNLTEFPALASNEIAGNFNMTLSFQVSASTTNAALVSNSRNTQNCQTASLEVYLEGGQVGAKVMNINGGSYVLQGGNGLNSAGNTNFVQLVRSNSTLTLITQAQNNIVDAIVRVETQKASGAARYYAPVNAGVIPQLQLTDEEAIAVCSPIAGETARETGYNKTCSAFYTCNEYNGPNYGIVYIRPTAGGTFWSTNNTLERATPEATCPANPCNTGIPTTDGQTCYSYTICVNGKLETRKCADRTSYSYSQARSNPSNPCVPDDTCSQVAAYNYTIISCTPLTSVQAPVVDYNRTQLIIFADGRPEERTLTLKCPANTVLDMRNLNNCTCIPSNQRDCPVVLERTASLTLGATNNVVAEFPALASNEIAGNFTMSFGKHRVSGSTTSASLVSNSRNTMNCRTATLEVYLENGVIGARLVNINGGTFTLTTNNVISTGNTYTVQLMRSYRTVTLSVNGNQAATADIGTSRLAKTNCGLSLGRGYPRANFVGTIENRPVGATCLLLLVPRAAQVEVGTRPAHLDSSVCRGPAADGARGGTLLILVCARQIQHYANNADTRSSKKRWRRRLHPGQTRLC</sequence>
<protein>
    <submittedName>
        <fullName evidence="2">Uncharacterized protein</fullName>
    </submittedName>
</protein>
<dbReference type="CDD" id="cd00110">
    <property type="entry name" value="LamG"/>
    <property type="match status" value="1"/>
</dbReference>
<dbReference type="OrthoDB" id="6216495at2759"/>